<comment type="subcellular location">
    <subcellularLocation>
        <location evidence="1">Cytoplasm</location>
        <location evidence="1">Cytoskeleton</location>
    </subcellularLocation>
</comment>
<dbReference type="PRINTS" id="PR00380">
    <property type="entry name" value="KINESINHEAVY"/>
</dbReference>
<feature type="coiled-coil region" evidence="8">
    <location>
        <begin position="689"/>
        <end position="790"/>
    </location>
</feature>
<evidence type="ECO:0000256" key="1">
    <source>
        <dbReference type="ARBA" id="ARBA00004245"/>
    </source>
</evidence>
<keyword evidence="6" id="KW-0206">Cytoskeleton</keyword>
<dbReference type="GO" id="GO:0008017">
    <property type="term" value="F:microtubule binding"/>
    <property type="evidence" value="ECO:0007669"/>
    <property type="project" value="InterPro"/>
</dbReference>
<organism evidence="10 11">
    <name type="scientific">Psylliodes chrysocephalus</name>
    <dbReference type="NCBI Taxonomy" id="3402493"/>
    <lineage>
        <taxon>Eukaryota</taxon>
        <taxon>Metazoa</taxon>
        <taxon>Ecdysozoa</taxon>
        <taxon>Arthropoda</taxon>
        <taxon>Hexapoda</taxon>
        <taxon>Insecta</taxon>
        <taxon>Pterygota</taxon>
        <taxon>Neoptera</taxon>
        <taxon>Endopterygota</taxon>
        <taxon>Coleoptera</taxon>
        <taxon>Polyphaga</taxon>
        <taxon>Cucujiformia</taxon>
        <taxon>Chrysomeloidea</taxon>
        <taxon>Chrysomelidae</taxon>
        <taxon>Galerucinae</taxon>
        <taxon>Alticini</taxon>
        <taxon>Psylliodes</taxon>
    </lineage>
</organism>
<keyword evidence="3 7" id="KW-0547">Nucleotide-binding</keyword>
<dbReference type="Gene3D" id="3.40.850.10">
    <property type="entry name" value="Kinesin motor domain"/>
    <property type="match status" value="1"/>
</dbReference>
<name>A0A9P0DAM2_9CUCU</name>
<feature type="coiled-coil region" evidence="8">
    <location>
        <begin position="448"/>
        <end position="478"/>
    </location>
</feature>
<dbReference type="Pfam" id="PF25764">
    <property type="entry name" value="KIF21A_4th"/>
    <property type="match status" value="1"/>
</dbReference>
<evidence type="ECO:0000313" key="10">
    <source>
        <dbReference type="EMBL" id="CAH1114899.1"/>
    </source>
</evidence>
<dbReference type="Pfam" id="PF00225">
    <property type="entry name" value="Kinesin"/>
    <property type="match status" value="1"/>
</dbReference>
<accession>A0A9P0DAM2</accession>
<dbReference type="AlphaFoldDB" id="A0A9P0DAM2"/>
<dbReference type="GO" id="GO:0051231">
    <property type="term" value="P:spindle elongation"/>
    <property type="evidence" value="ECO:0007669"/>
    <property type="project" value="TreeGrafter"/>
</dbReference>
<dbReference type="GO" id="GO:0007052">
    <property type="term" value="P:mitotic spindle organization"/>
    <property type="evidence" value="ECO:0007669"/>
    <property type="project" value="TreeGrafter"/>
</dbReference>
<dbReference type="FunFam" id="3.40.850.10:FF:000082">
    <property type="entry name" value="OSM3-like kinesin"/>
    <property type="match status" value="1"/>
</dbReference>
<evidence type="ECO:0000256" key="7">
    <source>
        <dbReference type="PROSITE-ProRule" id="PRU00283"/>
    </source>
</evidence>
<evidence type="ECO:0000256" key="2">
    <source>
        <dbReference type="ARBA" id="ARBA00022490"/>
    </source>
</evidence>
<evidence type="ECO:0000256" key="5">
    <source>
        <dbReference type="ARBA" id="ARBA00023054"/>
    </source>
</evidence>
<dbReference type="InterPro" id="IPR036961">
    <property type="entry name" value="Kinesin_motor_dom_sf"/>
</dbReference>
<dbReference type="EMBL" id="OV651820">
    <property type="protein sequence ID" value="CAH1114899.1"/>
    <property type="molecule type" value="Genomic_DNA"/>
</dbReference>
<comment type="similarity">
    <text evidence="7">Belongs to the TRAFAC class myosin-kinesin ATPase superfamily. Kinesin family.</text>
</comment>
<evidence type="ECO:0000256" key="4">
    <source>
        <dbReference type="ARBA" id="ARBA00022840"/>
    </source>
</evidence>
<sequence length="1101" mass="126079">MSDNTSIRVAVRVRPLLINELSKGSKEIIEVITQNDQLLVKYLEKDTPYTFDYVFPNTSIENDVYNKCVKHLIENLYKGYNVTILAYGQTGSGKTHTMGTNYSGQGDMGVIPRAVNDIFTFVKDNFSYDFVIKVSFMELYQEVLYDLLSQKPRDQCVLDIREDPTKGIHIPNLTEIEVTTASEVFKALERGTAGRATSATAMNAQSSRSHAIFSVNISMNHKEDCLNNKQATLNLVDLAGSERPKKTLATGTTFKEGVTINKGLLALGNVISFLGDEKTQHGFVPYRDSSLTRLLKDSLGGNSITLMIACISPADYNLEETVSTLRYADRAKKIKNKPVINQDPKSAEINSLKKTIQQLRLQIIGQGGPVVAPAELSSLQKEVVELKTRKRDLSLQLSAALMNNTGLHEKIIILQNSNDILNGKLLALKDHFDITLSNITMGIDTNNMDLLKENLDGLQQVKNQFEEINLEQKRTEEEINTHDINKHITKDAATNGDQDEIEEQQECHADRQFKLNVQITEIERELNMKENLAKELLNNNQYFIDPQAMAENEMKITQLEREKDELLQILKNVEHSGKLSENRRKRVQDLEQQIKDLKKKVQEQNHLSKLKAKAEARIKILNQEIVQMKQTKVKLVKTMREESDKFRQWKLEKDRECIRLKREDIKKSHEINKMKVMHNKQQTVFKRRVEEAEAINKRLKHALALKKQAQDARNSGKAERLEPWLKQEFNLYVNVVEAEATLKVLLEDRATLQAQLDDMKNTSGGDSAECKSIEEDLELRSVQIQDLQQKLLDSNEENRLKLRFDKFQTMSEAKYGIKFLFAKAAEIVKEKVNIQMKLSELQELYKETQEKLQEAKKSRIEEVTTLQNEYEEKVAHLLKQISEMKEEEWILQIEELKEAKRLLEEKLERAMEKQENVEVPQIQAVSLDTSAVPNNKDILQLPQIQGVLLSPQPRRQNSKKNLDSENIAINESLEDSIVETDDIENDPDWRKTPLGKRILEERRKFSRVALDFNDDKPSKRSSDGGCTCKTKCLARCSCRKMGRKCSAATCKCKEGVCENYEEIPNEAAKIDEFKKPSCVTDGEAPRKRTKKARHLFTLRDD</sequence>
<dbReference type="InterPro" id="IPR001752">
    <property type="entry name" value="Kinesin_motor_dom"/>
</dbReference>
<dbReference type="PANTHER" id="PTHR47969:SF15">
    <property type="entry name" value="CHROMOSOME-ASSOCIATED KINESIN KIF4A-RELATED"/>
    <property type="match status" value="1"/>
</dbReference>
<dbReference type="SMART" id="SM00129">
    <property type="entry name" value="KISc"/>
    <property type="match status" value="1"/>
</dbReference>
<keyword evidence="11" id="KW-1185">Reference proteome</keyword>
<dbReference type="InterPro" id="IPR027417">
    <property type="entry name" value="P-loop_NTPase"/>
</dbReference>
<keyword evidence="4 7" id="KW-0067">ATP-binding</keyword>
<protein>
    <recommendedName>
        <fullName evidence="9">Kinesin motor domain-containing protein</fullName>
    </recommendedName>
</protein>
<gene>
    <name evidence="10" type="ORF">PSYICH_LOCUS14438</name>
</gene>
<dbReference type="InterPro" id="IPR019821">
    <property type="entry name" value="Kinesin_motor_CS"/>
</dbReference>
<dbReference type="Proteomes" id="UP001153636">
    <property type="component" value="Chromosome 8"/>
</dbReference>
<keyword evidence="2" id="KW-0963">Cytoplasm</keyword>
<evidence type="ECO:0000313" key="11">
    <source>
        <dbReference type="Proteomes" id="UP001153636"/>
    </source>
</evidence>
<evidence type="ECO:0000256" key="8">
    <source>
        <dbReference type="SAM" id="Coils"/>
    </source>
</evidence>
<dbReference type="GO" id="GO:0007018">
    <property type="term" value="P:microtubule-based movement"/>
    <property type="evidence" value="ECO:0007669"/>
    <property type="project" value="InterPro"/>
</dbReference>
<evidence type="ECO:0000259" key="9">
    <source>
        <dbReference type="PROSITE" id="PS50067"/>
    </source>
</evidence>
<dbReference type="GO" id="GO:0003777">
    <property type="term" value="F:microtubule motor activity"/>
    <property type="evidence" value="ECO:0007669"/>
    <property type="project" value="InterPro"/>
</dbReference>
<dbReference type="OrthoDB" id="3176171at2759"/>
<feature type="coiled-coil region" evidence="8">
    <location>
        <begin position="831"/>
        <end position="917"/>
    </location>
</feature>
<dbReference type="PROSITE" id="PS50067">
    <property type="entry name" value="KINESIN_MOTOR_2"/>
    <property type="match status" value="1"/>
</dbReference>
<dbReference type="GO" id="GO:0005524">
    <property type="term" value="F:ATP binding"/>
    <property type="evidence" value="ECO:0007669"/>
    <property type="project" value="UniProtKB-UniRule"/>
</dbReference>
<dbReference type="PROSITE" id="PS00411">
    <property type="entry name" value="KINESIN_MOTOR_1"/>
    <property type="match status" value="1"/>
</dbReference>
<feature type="domain" description="Kinesin motor" evidence="9">
    <location>
        <begin position="6"/>
        <end position="334"/>
    </location>
</feature>
<evidence type="ECO:0000256" key="6">
    <source>
        <dbReference type="ARBA" id="ARBA00023212"/>
    </source>
</evidence>
<feature type="coiled-coil region" evidence="8">
    <location>
        <begin position="519"/>
        <end position="631"/>
    </location>
</feature>
<evidence type="ECO:0000256" key="3">
    <source>
        <dbReference type="ARBA" id="ARBA00022741"/>
    </source>
</evidence>
<reference evidence="10" key="1">
    <citation type="submission" date="2022-01" db="EMBL/GenBank/DDBJ databases">
        <authorList>
            <person name="King R."/>
        </authorList>
    </citation>
    <scope>NUCLEOTIDE SEQUENCE</scope>
</reference>
<keyword evidence="5 8" id="KW-0175">Coiled coil</keyword>
<dbReference type="InterPro" id="IPR027640">
    <property type="entry name" value="Kinesin-like_fam"/>
</dbReference>
<dbReference type="SUPFAM" id="SSF52540">
    <property type="entry name" value="P-loop containing nucleoside triphosphate hydrolases"/>
    <property type="match status" value="1"/>
</dbReference>
<dbReference type="PANTHER" id="PTHR47969">
    <property type="entry name" value="CHROMOSOME-ASSOCIATED KINESIN KIF4A-RELATED"/>
    <property type="match status" value="1"/>
</dbReference>
<proteinExistence type="inferred from homology"/>
<feature type="binding site" evidence="7">
    <location>
        <begin position="88"/>
        <end position="95"/>
    </location>
    <ligand>
        <name>ATP</name>
        <dbReference type="ChEBI" id="CHEBI:30616"/>
    </ligand>
</feature>
<dbReference type="GO" id="GO:0005875">
    <property type="term" value="C:microtubule associated complex"/>
    <property type="evidence" value="ECO:0007669"/>
    <property type="project" value="TreeGrafter"/>
</dbReference>
<keyword evidence="7" id="KW-0505">Motor protein</keyword>